<feature type="transmembrane region" description="Helical" evidence="2">
    <location>
        <begin position="66"/>
        <end position="88"/>
    </location>
</feature>
<evidence type="ECO:0000313" key="4">
    <source>
        <dbReference type="Proteomes" id="UP000659172"/>
    </source>
</evidence>
<dbReference type="Proteomes" id="UP000659172">
    <property type="component" value="Unassembled WGS sequence"/>
</dbReference>
<gene>
    <name evidence="3" type="ORF">HV823_15295</name>
</gene>
<dbReference type="RefSeq" id="WP_176950601.1">
    <property type="nucleotide sequence ID" value="NZ_JABXYK010000009.1"/>
</dbReference>
<feature type="region of interest" description="Disordered" evidence="1">
    <location>
        <begin position="126"/>
        <end position="162"/>
    </location>
</feature>
<evidence type="ECO:0000256" key="2">
    <source>
        <dbReference type="SAM" id="Phobius"/>
    </source>
</evidence>
<name>A0ABX2QGZ1_9HYPH</name>
<keyword evidence="2" id="KW-0472">Membrane</keyword>
<accession>A0ABX2QGZ1</accession>
<organism evidence="3 4">
    <name type="scientific">Mycoplana rhizolycopersici</name>
    <dbReference type="NCBI Taxonomy" id="2746702"/>
    <lineage>
        <taxon>Bacteria</taxon>
        <taxon>Pseudomonadati</taxon>
        <taxon>Pseudomonadota</taxon>
        <taxon>Alphaproteobacteria</taxon>
        <taxon>Hyphomicrobiales</taxon>
        <taxon>Rhizobiaceae</taxon>
        <taxon>Mycoplana</taxon>
    </lineage>
</organism>
<keyword evidence="2" id="KW-1133">Transmembrane helix</keyword>
<dbReference type="EMBL" id="JABXYK010000009">
    <property type="protein sequence ID" value="NVP56621.1"/>
    <property type="molecule type" value="Genomic_DNA"/>
</dbReference>
<reference evidence="3 4" key="1">
    <citation type="submission" date="2020-06" db="EMBL/GenBank/DDBJ databases">
        <title>Rhizobium sp.nov. isolated from the tomato plant.</title>
        <authorList>
            <person name="Thin K.K."/>
            <person name="Zhang X."/>
            <person name="He S."/>
        </authorList>
    </citation>
    <scope>NUCLEOTIDE SEQUENCE [LARGE SCALE GENOMIC DNA]</scope>
    <source>
        <strain evidence="3 4">DBTS2</strain>
    </source>
</reference>
<feature type="transmembrane region" description="Helical" evidence="2">
    <location>
        <begin position="12"/>
        <end position="45"/>
    </location>
</feature>
<evidence type="ECO:0000313" key="3">
    <source>
        <dbReference type="EMBL" id="NVP56621.1"/>
    </source>
</evidence>
<proteinExistence type="predicted"/>
<evidence type="ECO:0000256" key="1">
    <source>
        <dbReference type="SAM" id="MobiDB-lite"/>
    </source>
</evidence>
<keyword evidence="4" id="KW-1185">Reference proteome</keyword>
<sequence>MSSRNDETANFAAAAGLIAASFIILAMFVFFVFAIIVAVLTVVAIWAWNEPRTIWRTTITPEEARSFVYCGLIGAVVAPLLVVLMSAGLGTAFKPEVLTYSPWVGYVFGALLQSYVAHQEEEKRKNAIEDPEVVQPASRALAPPPVQAEPFRYASWDDEEAR</sequence>
<comment type="caution">
    <text evidence="3">The sequence shown here is derived from an EMBL/GenBank/DDBJ whole genome shotgun (WGS) entry which is preliminary data.</text>
</comment>
<keyword evidence="2" id="KW-0812">Transmembrane</keyword>
<protein>
    <submittedName>
        <fullName evidence="3">Uncharacterized protein</fullName>
    </submittedName>
</protein>
<feature type="transmembrane region" description="Helical" evidence="2">
    <location>
        <begin position="100"/>
        <end position="117"/>
    </location>
</feature>